<evidence type="ECO:0000256" key="2">
    <source>
        <dbReference type="ARBA" id="ARBA00008524"/>
    </source>
</evidence>
<keyword evidence="3" id="KW-0963">Cytoplasm</keyword>
<dbReference type="Gene3D" id="2.120.10.60">
    <property type="entry name" value="Tricorn protease N-terminal domain"/>
    <property type="match status" value="1"/>
</dbReference>
<evidence type="ECO:0000256" key="4">
    <source>
        <dbReference type="ARBA" id="ARBA00022670"/>
    </source>
</evidence>
<evidence type="ECO:0000256" key="3">
    <source>
        <dbReference type="ARBA" id="ARBA00022490"/>
    </source>
</evidence>
<keyword evidence="6" id="KW-0720">Serine protease</keyword>
<name>A0AAD8Y3I0_9STRA</name>
<feature type="transmembrane region" description="Helical" evidence="8">
    <location>
        <begin position="23"/>
        <end position="46"/>
    </location>
</feature>
<dbReference type="CDD" id="cd07562">
    <property type="entry name" value="Peptidase_S41_TRI"/>
    <property type="match status" value="1"/>
</dbReference>
<feature type="compositionally biased region" description="Basic and acidic residues" evidence="7">
    <location>
        <begin position="364"/>
        <end position="374"/>
    </location>
</feature>
<evidence type="ECO:0000256" key="5">
    <source>
        <dbReference type="ARBA" id="ARBA00022801"/>
    </source>
</evidence>
<dbReference type="EC" id="3.4.21.-" evidence="10"/>
<feature type="region of interest" description="Disordered" evidence="7">
    <location>
        <begin position="81"/>
        <end position="124"/>
    </location>
</feature>
<dbReference type="InterPro" id="IPR041489">
    <property type="entry name" value="PDZ_6"/>
</dbReference>
<sequence>MNTSIGDLYQRNNSRHNNNNSSLSFNLILICLLGFLTIFGLGYYALGKREQREMHANEVQEQKELERLKVKYGLVESDKKTVEGDKKADSIQHQVENESTADNSEKKQQQQHETISSSSKQAQSHLPEHFDPFHLHTNQDHNQQINSHTNDWFGAPFVVSPPQLPSFIASGDDENNDETSSQSGSRLGYFQYPTIFNSTLVFSSEGDLYLTRVPTTINTDTMTYASMPAMKLTTTVGNTIHPRLNHKYPHLLAYSATYSGDREVYLMDLRSITTSSSIKVPGTPGGPALRLTYTAGGINSVVGWDEDGTSILYSAHGDQVGMPDVRLYRLRLSSLGGAVREAGINSTIGAGDEVSIPKVVHSDDTEHTLDDNSGHKYISPVNANEKTNQTKNKKKNNNDAKNRDDQQRKLNREKERQHRHAAKLLLSSQSRRGLVGSNIHPILEPVPLSEAVEGVYHTTSAASNTECIYFTRVKQSSNTKRYVGGTAENLWSYCPGEFNDLAIPLTADYNGTSKSPIVYSHGGHGDWLFFMSDRAVDSSGSIGGANQTSGWAASSMDLWAAPLPVTLSGFSSTPTRLTNVACQYNGMELMEIAVDQSNGAVVLRIGADLHYMSMEAIEEKLYSSKKALGETQIQQLPIAVYSDFSSMQERIIPLRVSKNTIFDAYATSYGVSALISSRGQTYVAPVIPDGKLDGNYGGGGLNMPSRRYKVAPGTGGGGMVRILCAKNIPRSTGNDSDERFALVLATDPLSPTGEHAFYIIRTDAMASPSFGFSSLYETDTMEETGLPVPFIGGHLESGGSTKDGGLGSIHAETVTVSPCGRRFSYANTDGQLIVVTVPIDYKGNNRQGRHLASVDKVVLPWENEQSQPLYRDTNLVQLVFSPGGRYLAIEHTARNAFKVISIADLGATAVGSLQLGRIVQVTPDRFNSFSVVWGRESKDFAVDEHASKLQPSKTDSASHGGATALFFLSDRDINLEGDTNPWGTRAPAPRFDGHSCVHVLPLRSLKDSIEANEVNAFIRASFGGGGASEVLAGGMKELDLMLKGINAASEDIGSSNTTSEEQPNVMDTPISFEKENDATFKFARTSYRLDSIPAGKYVKIVCQLSDDPSLVIATNKDQKYDDLELSLLAIIDYPSDRINEVSLYDGGIEVVDMSTDGAYVLILVSGEVQAVPRTVAKFNYLASDKNIAATDGLHVSVWPALEYQQMYADSWRLFRDYFYDAELHQIEWDEVFDRYLPLVERCVKREELDDVMRQMGGELSALHVFVMYGEYDGHASFTANEIAIASLGVTLRRSTEMNGYEIVEIPESDPDFHMRDRQPMYSPLSEQVLRLSGQQALEPGDIIIGVNGEHVMNVPSINMLLRGKAGESVRLEVQRVTSKSKVTELRRAKMRLLKGNDDDEDIPATEPLVVVPLSSYERDELIYAAWEWKTRERAKILAAESGFTLGYVHLQDMSGAPATNAFARGFYPDHDKQALIVDVRHNAGGNIHSWLLDILQRKAWMYWQFRGDTDGGLMWDEHFAFRGHLVVLIDEKTGSDGEIFARGVSELGLGKIVGKRSWGGSIGLKFDNNLVDGGIATAPEIGVYNDKYGWGMGIEQMGVVPDVEVDNNPRDAYEGEDTQLEVAISVLKEWLKNEEVVLPKNPGRPKNMSKKRKDSEGCLV</sequence>
<dbReference type="PANTHER" id="PTHR43253:SF1">
    <property type="entry name" value="TRICORN PROTEASE HOMOLOG 2-RELATED"/>
    <property type="match status" value="1"/>
</dbReference>
<keyword evidence="8" id="KW-0472">Membrane</keyword>
<dbReference type="InterPro" id="IPR012393">
    <property type="entry name" value="Tricorn_protease"/>
</dbReference>
<dbReference type="Gene3D" id="2.30.42.10">
    <property type="match status" value="1"/>
</dbReference>
<keyword evidence="5 10" id="KW-0378">Hydrolase</keyword>
<feature type="compositionally biased region" description="Polar residues" evidence="7">
    <location>
        <begin position="111"/>
        <end position="124"/>
    </location>
</feature>
<dbReference type="SUPFAM" id="SSF50156">
    <property type="entry name" value="PDZ domain-like"/>
    <property type="match status" value="1"/>
</dbReference>
<evidence type="ECO:0000256" key="1">
    <source>
        <dbReference type="ARBA" id="ARBA00004496"/>
    </source>
</evidence>
<evidence type="ECO:0000256" key="7">
    <source>
        <dbReference type="SAM" id="MobiDB-lite"/>
    </source>
</evidence>
<dbReference type="Pfam" id="PF03572">
    <property type="entry name" value="Peptidase_S41"/>
    <property type="match status" value="1"/>
</dbReference>
<evidence type="ECO:0000256" key="8">
    <source>
        <dbReference type="SAM" id="Phobius"/>
    </source>
</evidence>
<dbReference type="GO" id="GO:0005737">
    <property type="term" value="C:cytoplasm"/>
    <property type="evidence" value="ECO:0007669"/>
    <property type="project" value="UniProtKB-SubCell"/>
</dbReference>
<reference evidence="10" key="1">
    <citation type="submission" date="2023-06" db="EMBL/GenBank/DDBJ databases">
        <title>Survivors Of The Sea: Transcriptome response of Skeletonema marinoi to long-term dormancy.</title>
        <authorList>
            <person name="Pinder M.I.M."/>
            <person name="Kourtchenko O."/>
            <person name="Robertson E.K."/>
            <person name="Larsson T."/>
            <person name="Maumus F."/>
            <person name="Osuna-Cruz C.M."/>
            <person name="Vancaester E."/>
            <person name="Stenow R."/>
            <person name="Vandepoele K."/>
            <person name="Ploug H."/>
            <person name="Bruchert V."/>
            <person name="Godhe A."/>
            <person name="Topel M."/>
        </authorList>
    </citation>
    <scope>NUCLEOTIDE SEQUENCE</scope>
    <source>
        <strain evidence="10">R05AC</strain>
    </source>
</reference>
<comment type="caution">
    <text evidence="10">The sequence shown here is derived from an EMBL/GenBank/DDBJ whole genome shotgun (WGS) entry which is preliminary data.</text>
</comment>
<dbReference type="GO" id="GO:0008236">
    <property type="term" value="F:serine-type peptidase activity"/>
    <property type="evidence" value="ECO:0007669"/>
    <property type="project" value="UniProtKB-KW"/>
</dbReference>
<keyword evidence="8" id="KW-0812">Transmembrane</keyword>
<dbReference type="GO" id="GO:0006508">
    <property type="term" value="P:proteolysis"/>
    <property type="evidence" value="ECO:0007669"/>
    <property type="project" value="UniProtKB-KW"/>
</dbReference>
<dbReference type="Proteomes" id="UP001224775">
    <property type="component" value="Unassembled WGS sequence"/>
</dbReference>
<keyword evidence="8" id="KW-1133">Transmembrane helix</keyword>
<dbReference type="SMART" id="SM00245">
    <property type="entry name" value="TSPc"/>
    <property type="match status" value="1"/>
</dbReference>
<keyword evidence="4 10" id="KW-0645">Protease</keyword>
<dbReference type="InterPro" id="IPR036034">
    <property type="entry name" value="PDZ_sf"/>
</dbReference>
<protein>
    <submittedName>
        <fullName evidence="10">Tricorn protease</fullName>
        <ecNumber evidence="10">3.4.21.-</ecNumber>
    </submittedName>
</protein>
<feature type="region of interest" description="Disordered" evidence="7">
    <location>
        <begin position="364"/>
        <end position="419"/>
    </location>
</feature>
<evidence type="ECO:0000313" key="10">
    <source>
        <dbReference type="EMBL" id="KAK1738863.1"/>
    </source>
</evidence>
<feature type="domain" description="Tail specific protease" evidence="9">
    <location>
        <begin position="1415"/>
        <end position="1606"/>
    </location>
</feature>
<dbReference type="Pfam" id="PF17820">
    <property type="entry name" value="PDZ_6"/>
    <property type="match status" value="1"/>
</dbReference>
<dbReference type="InterPro" id="IPR005151">
    <property type="entry name" value="Tail-specific_protease"/>
</dbReference>
<feature type="compositionally biased region" description="Basic and acidic residues" evidence="7">
    <location>
        <begin position="81"/>
        <end position="90"/>
    </location>
</feature>
<dbReference type="SUPFAM" id="SSF69304">
    <property type="entry name" value="Tricorn protease N-terminal domain"/>
    <property type="match status" value="1"/>
</dbReference>
<dbReference type="InterPro" id="IPR028204">
    <property type="entry name" value="Tricorn_C1"/>
</dbReference>
<feature type="region of interest" description="Disordered" evidence="7">
    <location>
        <begin position="164"/>
        <end position="185"/>
    </location>
</feature>
<dbReference type="Gene3D" id="3.30.750.44">
    <property type="match status" value="1"/>
</dbReference>
<dbReference type="InterPro" id="IPR029045">
    <property type="entry name" value="ClpP/crotonase-like_dom_sf"/>
</dbReference>
<dbReference type="Pfam" id="PF14684">
    <property type="entry name" value="Tricorn_C1"/>
    <property type="match status" value="1"/>
</dbReference>
<dbReference type="EMBL" id="JATAAI010000019">
    <property type="protein sequence ID" value="KAK1738863.1"/>
    <property type="molecule type" value="Genomic_DNA"/>
</dbReference>
<gene>
    <name evidence="10" type="ORF">QTG54_010179</name>
</gene>
<dbReference type="SUPFAM" id="SSF69322">
    <property type="entry name" value="Tricorn protease domain 2"/>
    <property type="match status" value="1"/>
</dbReference>
<proteinExistence type="inferred from homology"/>
<feature type="compositionally biased region" description="Basic and acidic residues" evidence="7">
    <location>
        <begin position="396"/>
        <end position="416"/>
    </location>
</feature>
<dbReference type="Gene3D" id="3.90.226.10">
    <property type="entry name" value="2-enoyl-CoA Hydratase, Chain A, domain 1"/>
    <property type="match status" value="1"/>
</dbReference>
<evidence type="ECO:0000313" key="11">
    <source>
        <dbReference type="Proteomes" id="UP001224775"/>
    </source>
</evidence>
<keyword evidence="11" id="KW-1185">Reference proteome</keyword>
<comment type="similarity">
    <text evidence="2">Belongs to the peptidase S41B family.</text>
</comment>
<feature type="region of interest" description="Disordered" evidence="7">
    <location>
        <begin position="1638"/>
        <end position="1660"/>
    </location>
</feature>
<dbReference type="PANTHER" id="PTHR43253">
    <property type="entry name" value="TRICORN PROTEASE HOMOLOG 2-RELATED"/>
    <property type="match status" value="1"/>
</dbReference>
<comment type="subcellular location">
    <subcellularLocation>
        <location evidence="1">Cytoplasm</location>
    </subcellularLocation>
</comment>
<dbReference type="SUPFAM" id="SSF52096">
    <property type="entry name" value="ClpP/crotonase"/>
    <property type="match status" value="1"/>
</dbReference>
<evidence type="ECO:0000256" key="6">
    <source>
        <dbReference type="ARBA" id="ARBA00022825"/>
    </source>
</evidence>
<feature type="compositionally biased region" description="Polar residues" evidence="7">
    <location>
        <begin position="91"/>
        <end position="102"/>
    </location>
</feature>
<organism evidence="10 11">
    <name type="scientific">Skeletonema marinoi</name>
    <dbReference type="NCBI Taxonomy" id="267567"/>
    <lineage>
        <taxon>Eukaryota</taxon>
        <taxon>Sar</taxon>
        <taxon>Stramenopiles</taxon>
        <taxon>Ochrophyta</taxon>
        <taxon>Bacillariophyta</taxon>
        <taxon>Coscinodiscophyceae</taxon>
        <taxon>Thalassiosirophycidae</taxon>
        <taxon>Thalassiosirales</taxon>
        <taxon>Skeletonemataceae</taxon>
        <taxon>Skeletonema</taxon>
        <taxon>Skeletonema marinoi-dohrnii complex</taxon>
    </lineage>
</organism>
<accession>A0AAD8Y3I0</accession>
<evidence type="ECO:0000259" key="9">
    <source>
        <dbReference type="SMART" id="SM00245"/>
    </source>
</evidence>